<evidence type="ECO:0000313" key="9">
    <source>
        <dbReference type="EMBL" id="KOO33189.1"/>
    </source>
</evidence>
<keyword evidence="7" id="KW-0067">ATP-binding</keyword>
<dbReference type="SMART" id="SM00368">
    <property type="entry name" value="LRR_RI"/>
    <property type="match status" value="3"/>
</dbReference>
<dbReference type="EMBL" id="JWZX01001579">
    <property type="protein sequence ID" value="KOO33189.1"/>
    <property type="molecule type" value="Genomic_DNA"/>
</dbReference>
<dbReference type="InterPro" id="IPR011009">
    <property type="entry name" value="Kinase-like_dom_sf"/>
</dbReference>
<keyword evidence="6 9" id="KW-0418">Kinase</keyword>
<dbReference type="FunFam" id="1.10.510.10:FF:000571">
    <property type="entry name" value="Maternal embryonic leucine zipper kinase"/>
    <property type="match status" value="1"/>
</dbReference>
<dbReference type="SUPFAM" id="SSF56112">
    <property type="entry name" value="Protein kinase-like (PK-like)"/>
    <property type="match status" value="1"/>
</dbReference>
<dbReference type="SMART" id="SM00220">
    <property type="entry name" value="S_TKc"/>
    <property type="match status" value="1"/>
</dbReference>
<evidence type="ECO:0000259" key="8">
    <source>
        <dbReference type="PROSITE" id="PS50011"/>
    </source>
</evidence>
<dbReference type="Proteomes" id="UP000037460">
    <property type="component" value="Unassembled WGS sequence"/>
</dbReference>
<keyword evidence="10" id="KW-1185">Reference proteome</keyword>
<evidence type="ECO:0000256" key="6">
    <source>
        <dbReference type="ARBA" id="ARBA00022777"/>
    </source>
</evidence>
<evidence type="ECO:0000256" key="2">
    <source>
        <dbReference type="ARBA" id="ARBA00022614"/>
    </source>
</evidence>
<protein>
    <submittedName>
        <fullName evidence="9">Serine threonine kinase</fullName>
    </submittedName>
</protein>
<dbReference type="OrthoDB" id="6513151at2759"/>
<dbReference type="PROSITE" id="PS50011">
    <property type="entry name" value="PROTEIN_KINASE_DOM"/>
    <property type="match status" value="1"/>
</dbReference>
<keyword evidence="5" id="KW-0547">Nucleotide-binding</keyword>
<evidence type="ECO:0000256" key="3">
    <source>
        <dbReference type="ARBA" id="ARBA00022679"/>
    </source>
</evidence>
<keyword evidence="2" id="KW-0433">Leucine-rich repeat</keyword>
<proteinExistence type="predicted"/>
<dbReference type="PANTHER" id="PTHR24346">
    <property type="entry name" value="MAP/MICROTUBULE AFFINITY-REGULATING KINASE"/>
    <property type="match status" value="1"/>
</dbReference>
<dbReference type="GO" id="GO:0035556">
    <property type="term" value="P:intracellular signal transduction"/>
    <property type="evidence" value="ECO:0007669"/>
    <property type="project" value="TreeGrafter"/>
</dbReference>
<dbReference type="PANTHER" id="PTHR24346:SF82">
    <property type="entry name" value="KP78A-RELATED"/>
    <property type="match status" value="1"/>
</dbReference>
<keyword evidence="4" id="KW-0677">Repeat</keyword>
<feature type="domain" description="Protein kinase" evidence="8">
    <location>
        <begin position="5"/>
        <end position="275"/>
    </location>
</feature>
<evidence type="ECO:0000256" key="4">
    <source>
        <dbReference type="ARBA" id="ARBA00022737"/>
    </source>
</evidence>
<evidence type="ECO:0000256" key="5">
    <source>
        <dbReference type="ARBA" id="ARBA00022741"/>
    </source>
</evidence>
<dbReference type="Pfam" id="PF13516">
    <property type="entry name" value="LRR_6"/>
    <property type="match status" value="2"/>
</dbReference>
<dbReference type="GO" id="GO:0005737">
    <property type="term" value="C:cytoplasm"/>
    <property type="evidence" value="ECO:0007669"/>
    <property type="project" value="TreeGrafter"/>
</dbReference>
<dbReference type="InterPro" id="IPR000719">
    <property type="entry name" value="Prot_kinase_dom"/>
</dbReference>
<dbReference type="Gene3D" id="1.10.510.10">
    <property type="entry name" value="Transferase(Phosphotransferase) domain 1"/>
    <property type="match status" value="1"/>
</dbReference>
<evidence type="ECO:0000256" key="1">
    <source>
        <dbReference type="ARBA" id="ARBA00022527"/>
    </source>
</evidence>
<evidence type="ECO:0000313" key="10">
    <source>
        <dbReference type="Proteomes" id="UP000037460"/>
    </source>
</evidence>
<dbReference type="GO" id="GO:0005524">
    <property type="term" value="F:ATP binding"/>
    <property type="evidence" value="ECO:0007669"/>
    <property type="project" value="UniProtKB-KW"/>
</dbReference>
<keyword evidence="1" id="KW-0723">Serine/threonine-protein kinase</keyword>
<dbReference type="InterPro" id="IPR032675">
    <property type="entry name" value="LRR_dom_sf"/>
</dbReference>
<dbReference type="AlphaFoldDB" id="A0A0M0K2Z6"/>
<sequence>MAWVLNSRVELASGDYGRVVQATETSTGRIASAKVISTSRMKITAIRKEVTLMSKLKHPSIIELLGYEEVPEQTHVVIYMELAAGGQLLSRVITAGILMEDQARVYFKQILEGVGFMHSMGVVHRDLKLENVQVDAHDHCKICDLGLAHEYQVLNGETQVTLLREVCGSKSYCAPEVLEGRGYVGFPVDVWSCGICLFAMLAGFFPLVEADGSDWRYERVKMAAAAQCSATHTIFGFYVRTCTLTTDASDLIDGMLIIDPANRPTIQEVLQGPWCSCMKGGESEREDGRPVYGELGAGLTAAQLEAMYGMEDNGALRRPVIRGGPTLGPPPMLCKQEQMFCGDFHTEEHSSASAGPCASEPMAQEATDMGASVAQAQRPADADYVHYYATLDGRDAQRLEGEASASWHETNANAQGGAQYAGPTNFGVDSALGAGSLTFAPRLQRMVLPALDAAVQKLRDEERAAVAEVRERVLQDSLPLLSLLQVEPLEMQSSHLSFQEYFAARAICTGKYRLPQGSPPPWQWPAFWANAVTLGSEMGDAFGKGLKQTARLSDELDLSKKLIGGDRPTMVAVVAQLMRGLASLCLRENKLTDGEGLKMFATLQTNTTLTHLDLSGNELGAESGKAMGEALKTNTALTQLSLKNNKLGDAGGCALAVALQTNTTLKQLGMGSNSLGADGSNALVAVWKVNRMVTQLDLG</sequence>
<dbReference type="InterPro" id="IPR001611">
    <property type="entry name" value="Leu-rich_rpt"/>
</dbReference>
<evidence type="ECO:0000256" key="7">
    <source>
        <dbReference type="ARBA" id="ARBA00022840"/>
    </source>
</evidence>
<dbReference type="Pfam" id="PF00069">
    <property type="entry name" value="Pkinase"/>
    <property type="match status" value="1"/>
</dbReference>
<comment type="caution">
    <text evidence="9">The sequence shown here is derived from an EMBL/GenBank/DDBJ whole genome shotgun (WGS) entry which is preliminary data.</text>
</comment>
<accession>A0A0M0K2Z6</accession>
<organism evidence="9 10">
    <name type="scientific">Chrysochromulina tobinii</name>
    <dbReference type="NCBI Taxonomy" id="1460289"/>
    <lineage>
        <taxon>Eukaryota</taxon>
        <taxon>Haptista</taxon>
        <taxon>Haptophyta</taxon>
        <taxon>Prymnesiophyceae</taxon>
        <taxon>Prymnesiales</taxon>
        <taxon>Chrysochromulinaceae</taxon>
        <taxon>Chrysochromulina</taxon>
    </lineage>
</organism>
<dbReference type="GO" id="GO:0004674">
    <property type="term" value="F:protein serine/threonine kinase activity"/>
    <property type="evidence" value="ECO:0007669"/>
    <property type="project" value="UniProtKB-KW"/>
</dbReference>
<keyword evidence="3" id="KW-0808">Transferase</keyword>
<name>A0A0M0K2Z6_9EUKA</name>
<dbReference type="Gene3D" id="3.80.10.10">
    <property type="entry name" value="Ribonuclease Inhibitor"/>
    <property type="match status" value="2"/>
</dbReference>
<gene>
    <name evidence="9" type="ORF">Ctob_013780</name>
</gene>
<dbReference type="SUPFAM" id="SSF52047">
    <property type="entry name" value="RNI-like"/>
    <property type="match status" value="1"/>
</dbReference>
<reference evidence="10" key="1">
    <citation type="journal article" date="2015" name="PLoS Genet.">
        <title>Genome Sequence and Transcriptome Analyses of Chrysochromulina tobin: Metabolic Tools for Enhanced Algal Fitness in the Prominent Order Prymnesiales (Haptophyceae).</title>
        <authorList>
            <person name="Hovde B.T."/>
            <person name="Deodato C.R."/>
            <person name="Hunsperger H.M."/>
            <person name="Ryken S.A."/>
            <person name="Yost W."/>
            <person name="Jha R.K."/>
            <person name="Patterson J."/>
            <person name="Monnat R.J. Jr."/>
            <person name="Barlow S.B."/>
            <person name="Starkenburg S.R."/>
            <person name="Cattolico R.A."/>
        </authorList>
    </citation>
    <scope>NUCLEOTIDE SEQUENCE</scope>
    <source>
        <strain evidence="10">CCMP291</strain>
    </source>
</reference>